<sequence>ISPALKKAIEESRLSVIIFSENYASSSWCLDELVHILRCKKENGKFVIPIFYNVEPWLVRRQLGSYADAFAELEERYRERMDKVHEWRAALMSAANLSGWTSMHVSPESKLVKVIVEDILKKLSRVPSVHDFRGFVGIEKRSEKIETLLQVGEPNIRIVGIWGMGGIGKTTLASAVFSRLSSQFEGCCFLLNVKEESKKHGTRHLQNICYSELLEENIGIFGSSFARKRLHRKMVLVVLDDVNDPEQLEVLVGDGSCFGSGSRIIITTRDLQVLRNIKADGIYKVEELSDDEALQLFHLAAFEEMYSPRGSYTKRLDLAVNYAGGIPLALKVLGSLLRCQKEEKWETALNKLNKIPNNKLQNILKTSYDDLNENEQSIFLDIACFFIGEERDFVERILSCDMEVDNLIDKSLITVSHDNKLSMHDLIQEMGREIVRKESVKEPGKRSRLWIAEDIYHVLKNNTGTAAVEGIVLDMSKTRDINFNPEVFQKMYNLRFLKIYNPPNGDKESNVCPYEDLVSFSDKLVYLQWDGYCSRFLPPNFNADNLVELIMPNSRVDRLWNGNQPLASLKKIDLSHCRDLAKIPDLSHASNLTTLCLEGCFSLNKFPELPRNITSLNLSRTSIEEVPSSIGCISCLETFDLSDCGNLESLPTSICKLKSLQSLFLSGCSKFENFPEILEPMERLVELELDRTAIKELHSSIENLVGLQSLHLEMCRNLESLPDTIHNISSLDYISLWRCTKFRSSPDNNNLQLCPKPKPKAASSSFQTILMRGWDGFSNAGRRSRGYNYLQRVPAGTTLPYSSQDYYDPTTVPGSTGKSGVTKTTLVQLFSETYRWLSKR</sequence>
<dbReference type="Pfam" id="PF23598">
    <property type="entry name" value="LRR_14"/>
    <property type="match status" value="1"/>
</dbReference>
<name>A0A2P5C2I6_TREOI</name>
<evidence type="ECO:0000259" key="4">
    <source>
        <dbReference type="PROSITE" id="PS50104"/>
    </source>
</evidence>
<accession>A0A2P5C2I6</accession>
<dbReference type="OrthoDB" id="1191736at2759"/>
<dbReference type="PROSITE" id="PS50104">
    <property type="entry name" value="TIR"/>
    <property type="match status" value="1"/>
</dbReference>
<dbReference type="GO" id="GO:0006952">
    <property type="term" value="P:defense response"/>
    <property type="evidence" value="ECO:0007669"/>
    <property type="project" value="UniProtKB-KW"/>
</dbReference>
<dbReference type="SUPFAM" id="SSF52200">
    <property type="entry name" value="Toll/Interleukin receptor TIR domain"/>
    <property type="match status" value="1"/>
</dbReference>
<dbReference type="InterPro" id="IPR002182">
    <property type="entry name" value="NB-ARC"/>
</dbReference>
<dbReference type="Pfam" id="PF01582">
    <property type="entry name" value="TIR"/>
    <property type="match status" value="1"/>
</dbReference>
<dbReference type="PRINTS" id="PR00364">
    <property type="entry name" value="DISEASERSIST"/>
</dbReference>
<proteinExistence type="predicted"/>
<evidence type="ECO:0000256" key="2">
    <source>
        <dbReference type="ARBA" id="ARBA00022737"/>
    </source>
</evidence>
<comment type="caution">
    <text evidence="5">The sequence shown here is derived from an EMBL/GenBank/DDBJ whole genome shotgun (WGS) entry which is preliminary data.</text>
</comment>
<feature type="domain" description="TIR" evidence="4">
    <location>
        <begin position="1"/>
        <end position="123"/>
    </location>
</feature>
<reference evidence="6" key="1">
    <citation type="submission" date="2016-06" db="EMBL/GenBank/DDBJ databases">
        <title>Parallel loss of symbiosis genes in relatives of nitrogen-fixing non-legume Parasponia.</title>
        <authorList>
            <person name="Van Velzen R."/>
            <person name="Holmer R."/>
            <person name="Bu F."/>
            <person name="Rutten L."/>
            <person name="Van Zeijl A."/>
            <person name="Liu W."/>
            <person name="Santuari L."/>
            <person name="Cao Q."/>
            <person name="Sharma T."/>
            <person name="Shen D."/>
            <person name="Roswanjaya Y."/>
            <person name="Wardhani T."/>
            <person name="Kalhor M.S."/>
            <person name="Jansen J."/>
            <person name="Van den Hoogen J."/>
            <person name="Gungor B."/>
            <person name="Hartog M."/>
            <person name="Hontelez J."/>
            <person name="Verver J."/>
            <person name="Yang W.-C."/>
            <person name="Schijlen E."/>
            <person name="Repin R."/>
            <person name="Schilthuizen M."/>
            <person name="Schranz E."/>
            <person name="Heidstra R."/>
            <person name="Miyata K."/>
            <person name="Fedorova E."/>
            <person name="Kohlen W."/>
            <person name="Bisseling T."/>
            <person name="Smit S."/>
            <person name="Geurts R."/>
        </authorList>
    </citation>
    <scope>NUCLEOTIDE SEQUENCE [LARGE SCALE GENOMIC DNA]</scope>
    <source>
        <strain evidence="6">cv. RG33-2</strain>
    </source>
</reference>
<dbReference type="Pfam" id="PF00931">
    <property type="entry name" value="NB-ARC"/>
    <property type="match status" value="1"/>
</dbReference>
<keyword evidence="2" id="KW-0677">Repeat</keyword>
<feature type="non-terminal residue" evidence="5">
    <location>
        <position position="1"/>
    </location>
</feature>
<dbReference type="InterPro" id="IPR027417">
    <property type="entry name" value="P-loop_NTPase"/>
</dbReference>
<dbReference type="SUPFAM" id="SSF52058">
    <property type="entry name" value="L domain-like"/>
    <property type="match status" value="1"/>
</dbReference>
<evidence type="ECO:0000256" key="3">
    <source>
        <dbReference type="ARBA" id="ARBA00022821"/>
    </source>
</evidence>
<dbReference type="Gene3D" id="3.80.10.10">
    <property type="entry name" value="Ribonuclease Inhibitor"/>
    <property type="match status" value="2"/>
</dbReference>
<dbReference type="InterPro" id="IPR000157">
    <property type="entry name" value="TIR_dom"/>
</dbReference>
<dbReference type="GO" id="GO:0007165">
    <property type="term" value="P:signal transduction"/>
    <property type="evidence" value="ECO:0007669"/>
    <property type="project" value="InterPro"/>
</dbReference>
<dbReference type="InterPro" id="IPR032675">
    <property type="entry name" value="LRR_dom_sf"/>
</dbReference>
<keyword evidence="1" id="KW-0433">Leucine-rich repeat</keyword>
<evidence type="ECO:0000313" key="5">
    <source>
        <dbReference type="EMBL" id="PON55214.1"/>
    </source>
</evidence>
<organism evidence="5 6">
    <name type="scientific">Trema orientale</name>
    <name type="common">Charcoal tree</name>
    <name type="synonym">Celtis orientalis</name>
    <dbReference type="NCBI Taxonomy" id="63057"/>
    <lineage>
        <taxon>Eukaryota</taxon>
        <taxon>Viridiplantae</taxon>
        <taxon>Streptophyta</taxon>
        <taxon>Embryophyta</taxon>
        <taxon>Tracheophyta</taxon>
        <taxon>Spermatophyta</taxon>
        <taxon>Magnoliopsida</taxon>
        <taxon>eudicotyledons</taxon>
        <taxon>Gunneridae</taxon>
        <taxon>Pentapetalae</taxon>
        <taxon>rosids</taxon>
        <taxon>fabids</taxon>
        <taxon>Rosales</taxon>
        <taxon>Cannabaceae</taxon>
        <taxon>Trema</taxon>
    </lineage>
</organism>
<keyword evidence="3" id="KW-0611">Plant defense</keyword>
<dbReference type="EMBL" id="JXTC01000423">
    <property type="protein sequence ID" value="PON55214.1"/>
    <property type="molecule type" value="Genomic_DNA"/>
</dbReference>
<dbReference type="Gene3D" id="3.40.50.10140">
    <property type="entry name" value="Toll/interleukin-1 receptor homology (TIR) domain"/>
    <property type="match status" value="1"/>
</dbReference>
<dbReference type="PANTHER" id="PTHR11017">
    <property type="entry name" value="LEUCINE-RICH REPEAT-CONTAINING PROTEIN"/>
    <property type="match status" value="1"/>
</dbReference>
<dbReference type="InterPro" id="IPR058192">
    <property type="entry name" value="WHD_ROQ1-like"/>
</dbReference>
<dbReference type="InterPro" id="IPR042197">
    <property type="entry name" value="Apaf_helical"/>
</dbReference>
<dbReference type="Gene3D" id="3.40.50.300">
    <property type="entry name" value="P-loop containing nucleotide triphosphate hydrolases"/>
    <property type="match status" value="1"/>
</dbReference>
<evidence type="ECO:0000256" key="1">
    <source>
        <dbReference type="ARBA" id="ARBA00022614"/>
    </source>
</evidence>
<dbReference type="InterPro" id="IPR044974">
    <property type="entry name" value="Disease_R_plants"/>
</dbReference>
<dbReference type="InterPro" id="IPR035897">
    <property type="entry name" value="Toll_tir_struct_dom_sf"/>
</dbReference>
<dbReference type="PANTHER" id="PTHR11017:SF574">
    <property type="entry name" value="ADP-RIBOSYL CYCLASE_CYCLIC ADP-RIBOSE HYDROLASE"/>
    <property type="match status" value="1"/>
</dbReference>
<dbReference type="SMART" id="SM00255">
    <property type="entry name" value="TIR"/>
    <property type="match status" value="1"/>
</dbReference>
<dbReference type="InterPro" id="IPR055414">
    <property type="entry name" value="LRR_R13L4/SHOC2-like"/>
</dbReference>
<dbReference type="GO" id="GO:0051707">
    <property type="term" value="P:response to other organism"/>
    <property type="evidence" value="ECO:0007669"/>
    <property type="project" value="UniProtKB-ARBA"/>
</dbReference>
<protein>
    <submittedName>
        <fullName evidence="5">TIR-NBS-LRR-like protein</fullName>
    </submittedName>
</protein>
<dbReference type="SUPFAM" id="SSF52540">
    <property type="entry name" value="P-loop containing nucleoside triphosphate hydrolases"/>
    <property type="match status" value="1"/>
</dbReference>
<evidence type="ECO:0000313" key="6">
    <source>
        <dbReference type="Proteomes" id="UP000237000"/>
    </source>
</evidence>
<dbReference type="GO" id="GO:0043531">
    <property type="term" value="F:ADP binding"/>
    <property type="evidence" value="ECO:0007669"/>
    <property type="project" value="InterPro"/>
</dbReference>
<dbReference type="Proteomes" id="UP000237000">
    <property type="component" value="Unassembled WGS sequence"/>
</dbReference>
<keyword evidence="6" id="KW-1185">Reference proteome</keyword>
<dbReference type="AlphaFoldDB" id="A0A2P5C2I6"/>
<dbReference type="Gene3D" id="1.10.8.430">
    <property type="entry name" value="Helical domain of apoptotic protease-activating factors"/>
    <property type="match status" value="1"/>
</dbReference>
<dbReference type="InParanoid" id="A0A2P5C2I6"/>
<dbReference type="Pfam" id="PF23282">
    <property type="entry name" value="WHD_ROQ1"/>
    <property type="match status" value="1"/>
</dbReference>
<gene>
    <name evidence="5" type="primary">TorTNL31</name>
    <name evidence="5" type="ORF">TorRG33x02_300370</name>
</gene>